<protein>
    <recommendedName>
        <fullName evidence="4">DUF4386 family protein</fullName>
    </recommendedName>
</protein>
<keyword evidence="3" id="KW-1185">Reference proteome</keyword>
<dbReference type="EMBL" id="JAUSQU010000001">
    <property type="protein sequence ID" value="MDP9843878.1"/>
    <property type="molecule type" value="Genomic_DNA"/>
</dbReference>
<evidence type="ECO:0000313" key="2">
    <source>
        <dbReference type="EMBL" id="MDP9843878.1"/>
    </source>
</evidence>
<comment type="caution">
    <text evidence="2">The sequence shown here is derived from an EMBL/GenBank/DDBJ whole genome shotgun (WGS) entry which is preliminary data.</text>
</comment>
<evidence type="ECO:0008006" key="4">
    <source>
        <dbReference type="Google" id="ProtNLM"/>
    </source>
</evidence>
<feature type="transmembrane region" description="Helical" evidence="1">
    <location>
        <begin position="101"/>
        <end position="120"/>
    </location>
</feature>
<keyword evidence="1" id="KW-1133">Transmembrane helix</keyword>
<feature type="transmembrane region" description="Helical" evidence="1">
    <location>
        <begin position="74"/>
        <end position="94"/>
    </location>
</feature>
<dbReference type="RefSeq" id="WP_307558318.1">
    <property type="nucleotide sequence ID" value="NZ_JAUSQU010000001.1"/>
</dbReference>
<reference evidence="2 3" key="1">
    <citation type="submission" date="2023-07" db="EMBL/GenBank/DDBJ databases">
        <title>Sequencing the genomes of 1000 actinobacteria strains.</title>
        <authorList>
            <person name="Klenk H.-P."/>
        </authorList>
    </citation>
    <scope>NUCLEOTIDE SEQUENCE [LARGE SCALE GENOMIC DNA]</scope>
    <source>
        <strain evidence="2 3">DSM 46740</strain>
    </source>
</reference>
<keyword evidence="1" id="KW-0812">Transmembrane</keyword>
<feature type="transmembrane region" description="Helical" evidence="1">
    <location>
        <begin position="205"/>
        <end position="224"/>
    </location>
</feature>
<gene>
    <name evidence="2" type="ORF">J2853_003089</name>
</gene>
<proteinExistence type="predicted"/>
<feature type="transmembrane region" description="Helical" evidence="1">
    <location>
        <begin position="183"/>
        <end position="199"/>
    </location>
</feature>
<feature type="transmembrane region" description="Helical" evidence="1">
    <location>
        <begin position="24"/>
        <end position="46"/>
    </location>
</feature>
<name>A0ABT9QAT1_9ACTN</name>
<evidence type="ECO:0000313" key="3">
    <source>
        <dbReference type="Proteomes" id="UP001225356"/>
    </source>
</evidence>
<dbReference type="Proteomes" id="UP001225356">
    <property type="component" value="Unassembled WGS sequence"/>
</dbReference>
<keyword evidence="1" id="KW-0472">Membrane</keyword>
<evidence type="ECO:0000256" key="1">
    <source>
        <dbReference type="SAM" id="Phobius"/>
    </source>
</evidence>
<feature type="transmembrane region" description="Helical" evidence="1">
    <location>
        <begin position="152"/>
        <end position="176"/>
    </location>
</feature>
<organism evidence="2 3">
    <name type="scientific">Streptosporangium lutulentum</name>
    <dbReference type="NCBI Taxonomy" id="1461250"/>
    <lineage>
        <taxon>Bacteria</taxon>
        <taxon>Bacillati</taxon>
        <taxon>Actinomycetota</taxon>
        <taxon>Actinomycetes</taxon>
        <taxon>Streptosporangiales</taxon>
        <taxon>Streptosporangiaceae</taxon>
        <taxon>Streptosporangium</taxon>
    </lineage>
</organism>
<accession>A0ABT9QAT1</accession>
<sequence length="239" mass="24933">MSTDQSPTTTDTAAGRPPRDLRRFWRVLLAVVAPLPMLALAIHTLLSPVAGGTGFKDTVAAYAAHRQLADSLQWVNAVFVIGLVPAAFAVAWVSRRGAPRLATAGALLSLSAFLSAFPTLPDDNTLALLTVQEKLDLTTVEKLDQALWATPLVSITSGLFILGLTIGLGLLGAALWRSRVAPAWMGIALMVGAVTHPFIPGQVGAAAGLAIGAVGFAGAGVALLRTRDDDFDLPPSRHM</sequence>